<dbReference type="AlphaFoldDB" id="A0A5B0GMN9"/>
<dbReference type="Proteomes" id="UP000325273">
    <property type="component" value="Unassembled WGS sequence"/>
</dbReference>
<feature type="coiled-coil region" evidence="1">
    <location>
        <begin position="181"/>
        <end position="215"/>
    </location>
</feature>
<evidence type="ECO:0000256" key="1">
    <source>
        <dbReference type="SAM" id="Coils"/>
    </source>
</evidence>
<name>A0A5B0GMN9_9BURK</name>
<organism evidence="3 4">
    <name type="scientific">Paraburkholderia panacisoli</name>
    <dbReference type="NCBI Taxonomy" id="2603818"/>
    <lineage>
        <taxon>Bacteria</taxon>
        <taxon>Pseudomonadati</taxon>
        <taxon>Pseudomonadota</taxon>
        <taxon>Betaproteobacteria</taxon>
        <taxon>Burkholderiales</taxon>
        <taxon>Burkholderiaceae</taxon>
        <taxon>Paraburkholderia</taxon>
    </lineage>
</organism>
<protein>
    <submittedName>
        <fullName evidence="3">Uncharacterized protein</fullName>
    </submittedName>
</protein>
<keyword evidence="4" id="KW-1185">Reference proteome</keyword>
<accession>A0A5B0GMN9</accession>
<proteinExistence type="predicted"/>
<dbReference type="EMBL" id="VTUZ01000033">
    <property type="protein sequence ID" value="KAA1003698.1"/>
    <property type="molecule type" value="Genomic_DNA"/>
</dbReference>
<feature type="compositionally biased region" description="Low complexity" evidence="2">
    <location>
        <begin position="92"/>
        <end position="102"/>
    </location>
</feature>
<comment type="caution">
    <text evidence="3">The sequence shown here is derived from an EMBL/GenBank/DDBJ whole genome shotgun (WGS) entry which is preliminary data.</text>
</comment>
<sequence length="312" mass="33570">MGRPRIEWTDTQLRQILAALPRLNRDTQQDNARFLDGVIAVVRVATGRLYGATTYSKLLQHVAPQAGIERRPSSSTVQAAVLRAQSLAAAQPGAGPSAAEGAKWAGATRGSRDRNGATVTRAGRSAANRARERADAGVTVDTLQSALVPAIRDVLTPLLGQLQIASAQGCAPTRRDDALQLRLTEAALADAHARIQRLEEEAAHLRCELGRAEAARDLAGKHVNAMLEGLHDTIIGSGNSAAMLTQAVRRLDGTGRFLKTQNEAIHRQATREAAALREQNRKLSERIDRLVLDNNHYRQVLAAQPGLRRAGA</sequence>
<feature type="region of interest" description="Disordered" evidence="2">
    <location>
        <begin position="92"/>
        <end position="130"/>
    </location>
</feature>
<evidence type="ECO:0000313" key="3">
    <source>
        <dbReference type="EMBL" id="KAA1003698.1"/>
    </source>
</evidence>
<reference evidence="3 4" key="1">
    <citation type="submission" date="2019-08" db="EMBL/GenBank/DDBJ databases">
        <title>Paraburkholderia sp. DCY113.</title>
        <authorList>
            <person name="Kang J."/>
        </authorList>
    </citation>
    <scope>NUCLEOTIDE SEQUENCE [LARGE SCALE GENOMIC DNA]</scope>
    <source>
        <strain evidence="3 4">DCY113</strain>
    </source>
</reference>
<dbReference type="RefSeq" id="WP_149674316.1">
    <property type="nucleotide sequence ID" value="NZ_VTUZ01000033.1"/>
</dbReference>
<evidence type="ECO:0000313" key="4">
    <source>
        <dbReference type="Proteomes" id="UP000325273"/>
    </source>
</evidence>
<gene>
    <name evidence="3" type="ORF">FVF58_35100</name>
</gene>
<evidence type="ECO:0000256" key="2">
    <source>
        <dbReference type="SAM" id="MobiDB-lite"/>
    </source>
</evidence>
<feature type="coiled-coil region" evidence="1">
    <location>
        <begin position="266"/>
        <end position="293"/>
    </location>
</feature>
<keyword evidence="1" id="KW-0175">Coiled coil</keyword>